<keyword evidence="4 13" id="KW-0732">Signal</keyword>
<reference evidence="15" key="3">
    <citation type="submission" date="2025-09" db="UniProtKB">
        <authorList>
            <consortium name="Ensembl"/>
        </authorList>
    </citation>
    <scope>IDENTIFICATION</scope>
    <source>
        <strain evidence="15">Glennie</strain>
    </source>
</reference>
<dbReference type="InterPro" id="IPR001828">
    <property type="entry name" value="ANF_lig-bd_rcpt"/>
</dbReference>
<dbReference type="GO" id="GO:0008527">
    <property type="term" value="F:taste receptor activity"/>
    <property type="evidence" value="ECO:0007669"/>
    <property type="project" value="Ensembl"/>
</dbReference>
<dbReference type="InParanoid" id="F7CBJ2"/>
<feature type="transmembrane region" description="Helical" evidence="12">
    <location>
        <begin position="565"/>
        <end position="586"/>
    </location>
</feature>
<keyword evidence="8" id="KW-0675">Receptor</keyword>
<keyword evidence="16" id="KW-1185">Reference proteome</keyword>
<feature type="transmembrane region" description="Helical" evidence="12">
    <location>
        <begin position="678"/>
        <end position="697"/>
    </location>
</feature>
<evidence type="ECO:0000256" key="9">
    <source>
        <dbReference type="ARBA" id="ARBA00023180"/>
    </source>
</evidence>
<evidence type="ECO:0000256" key="10">
    <source>
        <dbReference type="ARBA" id="ARBA00023224"/>
    </source>
</evidence>
<dbReference type="FunCoup" id="F7CBJ2">
    <property type="interactions" value="446"/>
</dbReference>
<feature type="domain" description="G-protein coupled receptors family 3 profile" evidence="14">
    <location>
        <begin position="563"/>
        <end position="828"/>
    </location>
</feature>
<gene>
    <name evidence="15" type="primary">TAS1R1</name>
</gene>
<dbReference type="eggNOG" id="KOG1056">
    <property type="taxonomic scope" value="Eukaryota"/>
</dbReference>
<feature type="transmembrane region" description="Helical" evidence="12">
    <location>
        <begin position="727"/>
        <end position="746"/>
    </location>
</feature>
<dbReference type="KEGG" id="oaa:100082904"/>
<feature type="transmembrane region" description="Helical" evidence="12">
    <location>
        <begin position="758"/>
        <end position="780"/>
    </location>
</feature>
<evidence type="ECO:0000256" key="4">
    <source>
        <dbReference type="ARBA" id="ARBA00022729"/>
    </source>
</evidence>
<dbReference type="Pfam" id="PF07562">
    <property type="entry name" value="NCD3G"/>
    <property type="match status" value="1"/>
</dbReference>
<dbReference type="OrthoDB" id="5984008at2759"/>
<evidence type="ECO:0000256" key="5">
    <source>
        <dbReference type="ARBA" id="ARBA00022989"/>
    </source>
</evidence>
<evidence type="ECO:0000313" key="16">
    <source>
        <dbReference type="Proteomes" id="UP000002279"/>
    </source>
</evidence>
<keyword evidence="5 12" id="KW-1133">Transmembrane helix</keyword>
<keyword evidence="3 12" id="KW-0812">Transmembrane</keyword>
<dbReference type="FunFam" id="3.40.50.2300:FF:000016">
    <property type="entry name" value="Taste 1 receptor member 2"/>
    <property type="match status" value="1"/>
</dbReference>
<dbReference type="PROSITE" id="PS50259">
    <property type="entry name" value="G_PROTEIN_RECEP_F3_4"/>
    <property type="match status" value="1"/>
</dbReference>
<dbReference type="PRINTS" id="PR00248">
    <property type="entry name" value="GPCRMGR"/>
</dbReference>
<dbReference type="InterPro" id="IPR000068">
    <property type="entry name" value="GPCR_3_Ca_sens_rcpt-rel"/>
</dbReference>
<reference evidence="15 16" key="1">
    <citation type="journal article" date="2008" name="Nature">
        <title>Genome analysis of the platypus reveals unique signatures of evolution.</title>
        <authorList>
            <person name="Warren W.C."/>
            <person name="Hillier L.W."/>
            <person name="Marshall Graves J.A."/>
            <person name="Birney E."/>
            <person name="Ponting C.P."/>
            <person name="Grutzner F."/>
            <person name="Belov K."/>
            <person name="Miller W."/>
            <person name="Clarke L."/>
            <person name="Chinwalla A.T."/>
            <person name="Yang S.P."/>
            <person name="Heger A."/>
            <person name="Locke D.P."/>
            <person name="Miethke P."/>
            <person name="Waters P.D."/>
            <person name="Veyrunes F."/>
            <person name="Fulton L."/>
            <person name="Fulton B."/>
            <person name="Graves T."/>
            <person name="Wallis J."/>
            <person name="Puente X.S."/>
            <person name="Lopez-Otin C."/>
            <person name="Ordonez G.R."/>
            <person name="Eichler E.E."/>
            <person name="Chen L."/>
            <person name="Cheng Z."/>
            <person name="Deakin J.E."/>
            <person name="Alsop A."/>
            <person name="Thompson K."/>
            <person name="Kirby P."/>
            <person name="Papenfuss A.T."/>
            <person name="Wakefield M.J."/>
            <person name="Olender T."/>
            <person name="Lancet D."/>
            <person name="Huttley G.A."/>
            <person name="Smit A.F."/>
            <person name="Pask A."/>
            <person name="Temple-Smith P."/>
            <person name="Batzer M.A."/>
            <person name="Walker J.A."/>
            <person name="Konkel M.K."/>
            <person name="Harris R.S."/>
            <person name="Whittington C.M."/>
            <person name="Wong E.S."/>
            <person name="Gemmell N.J."/>
            <person name="Buschiazzo E."/>
            <person name="Vargas Jentzsch I.M."/>
            <person name="Merkel A."/>
            <person name="Schmitz J."/>
            <person name="Zemann A."/>
            <person name="Churakov G."/>
            <person name="Kriegs J.O."/>
            <person name="Brosius J."/>
            <person name="Murchison E.P."/>
            <person name="Sachidanandam R."/>
            <person name="Smith C."/>
            <person name="Hannon G.J."/>
            <person name="Tsend-Ayush E."/>
            <person name="McMillan D."/>
            <person name="Attenborough R."/>
            <person name="Rens W."/>
            <person name="Ferguson-Smith M."/>
            <person name="Lefevre C.M."/>
            <person name="Sharp J.A."/>
            <person name="Nicholas K.R."/>
            <person name="Ray D.A."/>
            <person name="Kube M."/>
            <person name="Reinhardt R."/>
            <person name="Pringle T.H."/>
            <person name="Taylor J."/>
            <person name="Jones R.C."/>
            <person name="Nixon B."/>
            <person name="Dacheux J.L."/>
            <person name="Niwa H."/>
            <person name="Sekita Y."/>
            <person name="Huang X."/>
            <person name="Stark A."/>
            <person name="Kheradpour P."/>
            <person name="Kellis M."/>
            <person name="Flicek P."/>
            <person name="Chen Y."/>
            <person name="Webber C."/>
            <person name="Hardison R."/>
            <person name="Nelson J."/>
            <person name="Hallsworth-Pepin K."/>
            <person name="Delehaunty K."/>
            <person name="Markovic C."/>
            <person name="Minx P."/>
            <person name="Feng Y."/>
            <person name="Kremitzki C."/>
            <person name="Mitreva M."/>
            <person name="Glasscock J."/>
            <person name="Wylie T."/>
            <person name="Wohldmann P."/>
            <person name="Thiru P."/>
            <person name="Nhan M.N."/>
            <person name="Pohl C.S."/>
            <person name="Smith S.M."/>
            <person name="Hou S."/>
            <person name="Nefedov M."/>
            <person name="de Jong P.J."/>
            <person name="Renfree M.B."/>
            <person name="Mardis E.R."/>
            <person name="Wilson R.K."/>
        </authorList>
    </citation>
    <scope>NUCLEOTIDE SEQUENCE [LARGE SCALE GENOMIC DNA]</scope>
    <source>
        <strain evidence="15 16">Glennie</strain>
    </source>
</reference>
<evidence type="ECO:0000256" key="2">
    <source>
        <dbReference type="ARBA" id="ARBA00022475"/>
    </source>
</evidence>
<dbReference type="Pfam" id="PF01094">
    <property type="entry name" value="ANF_receptor"/>
    <property type="match status" value="1"/>
</dbReference>
<dbReference type="FunFam" id="2.10.50.30:FF:000004">
    <property type="entry name" value="Taste receptor type 1 member 3-like protein"/>
    <property type="match status" value="1"/>
</dbReference>
<feature type="chain" id="PRO_5027915396" evidence="13">
    <location>
        <begin position="23"/>
        <end position="838"/>
    </location>
</feature>
<evidence type="ECO:0000256" key="11">
    <source>
        <dbReference type="ARBA" id="ARBA00038492"/>
    </source>
</evidence>
<organism evidence="15 16">
    <name type="scientific">Ornithorhynchus anatinus</name>
    <name type="common">Duckbill platypus</name>
    <dbReference type="NCBI Taxonomy" id="9258"/>
    <lineage>
        <taxon>Eukaryota</taxon>
        <taxon>Metazoa</taxon>
        <taxon>Chordata</taxon>
        <taxon>Craniata</taxon>
        <taxon>Vertebrata</taxon>
        <taxon>Euteleostomi</taxon>
        <taxon>Mammalia</taxon>
        <taxon>Monotremata</taxon>
        <taxon>Ornithorhynchidae</taxon>
        <taxon>Ornithorhynchus</taxon>
    </lineage>
</organism>
<dbReference type="InterPro" id="IPR038550">
    <property type="entry name" value="GPCR_3_9-Cys_sf"/>
</dbReference>
<keyword evidence="2" id="KW-1003">Cell membrane</keyword>
<feature type="transmembrane region" description="Helical" evidence="12">
    <location>
        <begin position="632"/>
        <end position="657"/>
    </location>
</feature>
<dbReference type="AlphaFoldDB" id="F7CBJ2"/>
<dbReference type="Pfam" id="PF00003">
    <property type="entry name" value="7tm_3"/>
    <property type="match status" value="1"/>
</dbReference>
<dbReference type="GO" id="GO:0050917">
    <property type="term" value="P:sensory perception of umami taste"/>
    <property type="evidence" value="ECO:0000318"/>
    <property type="project" value="GO_Central"/>
</dbReference>
<evidence type="ECO:0000256" key="13">
    <source>
        <dbReference type="SAM" id="SignalP"/>
    </source>
</evidence>
<evidence type="ECO:0000259" key="14">
    <source>
        <dbReference type="PROSITE" id="PS50259"/>
    </source>
</evidence>
<dbReference type="CTD" id="80835"/>
<dbReference type="InterPro" id="IPR017978">
    <property type="entry name" value="GPCR_3_C"/>
</dbReference>
<proteinExistence type="inferred from homology"/>
<dbReference type="InterPro" id="IPR000337">
    <property type="entry name" value="GPCR_3"/>
</dbReference>
<evidence type="ECO:0000256" key="12">
    <source>
        <dbReference type="SAM" id="Phobius"/>
    </source>
</evidence>
<evidence type="ECO:0000313" key="15">
    <source>
        <dbReference type="Ensembl" id="ENSOANP00000025660.2"/>
    </source>
</evidence>
<dbReference type="SUPFAM" id="SSF53822">
    <property type="entry name" value="Periplasmic binding protein-like I"/>
    <property type="match status" value="1"/>
</dbReference>
<protein>
    <submittedName>
        <fullName evidence="15">Taste 1 receptor member 1</fullName>
    </submittedName>
</protein>
<dbReference type="InterPro" id="IPR017979">
    <property type="entry name" value="GPCR_3_CS"/>
</dbReference>
<dbReference type="Proteomes" id="UP000002279">
    <property type="component" value="Chromosome 5"/>
</dbReference>
<dbReference type="GO" id="GO:0004930">
    <property type="term" value="F:G protein-coupled receptor activity"/>
    <property type="evidence" value="ECO:0000318"/>
    <property type="project" value="GO_Central"/>
</dbReference>
<accession>F7CBJ2</accession>
<comment type="subcellular location">
    <subcellularLocation>
        <location evidence="1">Cell membrane</location>
        <topology evidence="1">Multi-pass membrane protein</topology>
    </subcellularLocation>
</comment>
<dbReference type="GeneTree" id="ENSGT00940000161264"/>
<dbReference type="InterPro" id="IPR011500">
    <property type="entry name" value="GPCR_3_9-Cys_dom"/>
</dbReference>
<keyword evidence="6" id="KW-0297">G-protein coupled receptor</keyword>
<dbReference type="GeneID" id="100082904"/>
<dbReference type="InterPro" id="IPR028082">
    <property type="entry name" value="Peripla_BP_I"/>
</dbReference>
<keyword evidence="7 12" id="KW-0472">Membrane</keyword>
<dbReference type="Ensembl" id="ENSOANT00000029464.2">
    <property type="protein sequence ID" value="ENSOANP00000025660.2"/>
    <property type="gene ID" value="ENSOANG00000013347.4"/>
</dbReference>
<evidence type="ECO:0000256" key="7">
    <source>
        <dbReference type="ARBA" id="ARBA00023136"/>
    </source>
</evidence>
<dbReference type="Gene3D" id="3.40.50.2300">
    <property type="match status" value="2"/>
</dbReference>
<dbReference type="PANTHER" id="PTHR24061:SF3">
    <property type="entry name" value="TASTE RECEPTOR TYPE 1 MEMBER 1"/>
    <property type="match status" value="1"/>
</dbReference>
<feature type="transmembrane region" description="Helical" evidence="12">
    <location>
        <begin position="786"/>
        <end position="805"/>
    </location>
</feature>
<dbReference type="RefSeq" id="XP_028920399.1">
    <property type="nucleotide sequence ID" value="XM_029064566.2"/>
</dbReference>
<dbReference type="PROSITE" id="PS00981">
    <property type="entry name" value="G_PROTEIN_RECEP_F3_3"/>
    <property type="match status" value="1"/>
</dbReference>
<dbReference type="STRING" id="9258.ENSOANP00000025660"/>
<reference evidence="15" key="2">
    <citation type="submission" date="2025-08" db="UniProtKB">
        <authorList>
            <consortium name="Ensembl"/>
        </authorList>
    </citation>
    <scope>IDENTIFICATION</scope>
    <source>
        <strain evidence="15">Glennie</strain>
    </source>
</reference>
<dbReference type="PRINTS" id="PR00592">
    <property type="entry name" value="CASENSINGR"/>
</dbReference>
<evidence type="ECO:0000256" key="1">
    <source>
        <dbReference type="ARBA" id="ARBA00004651"/>
    </source>
</evidence>
<evidence type="ECO:0000256" key="6">
    <source>
        <dbReference type="ARBA" id="ARBA00023040"/>
    </source>
</evidence>
<dbReference type="Gene3D" id="2.10.50.30">
    <property type="entry name" value="GPCR, family 3, nine cysteines domain"/>
    <property type="match status" value="1"/>
</dbReference>
<feature type="signal peptide" evidence="13">
    <location>
        <begin position="1"/>
        <end position="22"/>
    </location>
</feature>
<keyword evidence="9" id="KW-0325">Glycoprotein</keyword>
<dbReference type="GO" id="GO:0005886">
    <property type="term" value="C:plasma membrane"/>
    <property type="evidence" value="ECO:0000318"/>
    <property type="project" value="GO_Central"/>
</dbReference>
<feature type="transmembrane region" description="Helical" evidence="12">
    <location>
        <begin position="598"/>
        <end position="620"/>
    </location>
</feature>
<dbReference type="PANTHER" id="PTHR24061">
    <property type="entry name" value="CALCIUM-SENSING RECEPTOR-RELATED"/>
    <property type="match status" value="1"/>
</dbReference>
<dbReference type="OMA" id="EDWAIST"/>
<dbReference type="HOGENOM" id="CLU_005389_2_4_1"/>
<evidence type="ECO:0000256" key="3">
    <source>
        <dbReference type="ARBA" id="ARBA00022692"/>
    </source>
</evidence>
<sequence>MLLPAFRLLYLHLFVFGESASGCQETEMLSDFSLPGDHILGGLFSIHSSLESRSKPEVTSCDGVERFNSDGYHLFQAMRFTIEEINNSTSLLPNTTLGYELYDVCTESSNLFATLSLLAEPQGRRIEVQRDLTRSSPKVVAVIGPDNTNYALASAAILSAFMVPQISYEASSVTFSQKRDFPSFLRTIPSDEHQVEALVHLLGEFGWHWFSLVGSDNEYGWQGAQSLRALATQRGMCIAHQGTVPLRAQPGDRDVRALVAKVNRTSVVVVFSSRRLAQVFFETVVQERLREKVWLASEDWSLSRSITRLPGVRGIGTVIGVAVQQGRVPGIGAFEAAYVRAEKGPARPCQESACLAGNQICSRCRSFSRDDRPELEPFAMSVAYNVYAAVYAVAHGLHQLLGCSSGTCARGPVRPQQLLEKIWQVNFSLEGNPVHFDPNGDPARGYDIVVWGWNGPSWTFSIIGSARWHPIRLTVDRALIRWHTRDNQVPRSVCSEDCAEGQERVITGHHHCCFDCEPCRAGTFLNKSNPYVCQPCEKDQWSPAGSSACFNRTVVFLTWREPVSLALLAANSALLLLLAGAAALFARHRHSPVVRSAGGRTCFLMLGSLAGGSCSLYCFFGEPTAPACLLRQSLFAVCFTVCLSCVTVRSLQLIFIFKVACRAPGLYRAWVRYRGPGVFVGLSCAAQLLLCVAWLAAHSPAPAKEYGRSPDLVVFECSEGRSLGSRIGVVFIGLLSVVCFVCGYLGKDLPENYNEAKCITFSLILYFVSWIGFSTTYSVYRGKYLAAANVLAILNSLGGIFGGYFGPKCYVILCRPDLNTSEHFQASIQDYTKRYSSA</sequence>
<dbReference type="Bgee" id="ENSOANG00000013347">
    <property type="expression patterns" value="Expressed in cerebellum and 2 other cell types or tissues"/>
</dbReference>
<keyword evidence="10" id="KW-0807">Transducer</keyword>
<comment type="similarity">
    <text evidence="11">Belongs to the G-protein coupled receptor 3 family. TAS1R subfamily.</text>
</comment>
<name>F7CBJ2_ORNAN</name>
<evidence type="ECO:0000256" key="8">
    <source>
        <dbReference type="ARBA" id="ARBA00023170"/>
    </source>
</evidence>